<feature type="transmembrane region" description="Helical" evidence="8">
    <location>
        <begin position="12"/>
        <end position="31"/>
    </location>
</feature>
<feature type="transmembrane region" description="Helical" evidence="8">
    <location>
        <begin position="292"/>
        <end position="310"/>
    </location>
</feature>
<keyword evidence="7 8" id="KW-0472">Membrane</keyword>
<evidence type="ECO:0000256" key="6">
    <source>
        <dbReference type="ARBA" id="ARBA00022989"/>
    </source>
</evidence>
<evidence type="ECO:0000313" key="10">
    <source>
        <dbReference type="RefSeq" id="XP_028028265.1"/>
    </source>
</evidence>
<dbReference type="CTD" id="38446"/>
<comment type="similarity">
    <text evidence="8">Belongs to the glycosyltransferase 22 family.</text>
</comment>
<feature type="transmembrane region" description="Helical" evidence="8">
    <location>
        <begin position="204"/>
        <end position="228"/>
    </location>
</feature>
<dbReference type="Pfam" id="PF03901">
    <property type="entry name" value="Glyco_transf_22"/>
    <property type="match status" value="1"/>
</dbReference>
<dbReference type="GO" id="GO:0000026">
    <property type="term" value="F:alpha-1,2-mannosyltransferase activity"/>
    <property type="evidence" value="ECO:0007669"/>
    <property type="project" value="TreeGrafter"/>
</dbReference>
<keyword evidence="2 8" id="KW-0328">Glycosyltransferase</keyword>
<feature type="transmembrane region" description="Helical" evidence="8">
    <location>
        <begin position="259"/>
        <end position="280"/>
    </location>
</feature>
<dbReference type="KEGG" id="bman:114241605"/>
<evidence type="ECO:0000256" key="3">
    <source>
        <dbReference type="ARBA" id="ARBA00022679"/>
    </source>
</evidence>
<accession>A0A6J2JFB8</accession>
<dbReference type="InterPro" id="IPR005599">
    <property type="entry name" value="GPI_mannosylTrfase"/>
</dbReference>
<evidence type="ECO:0000256" key="7">
    <source>
        <dbReference type="ARBA" id="ARBA00023136"/>
    </source>
</evidence>
<dbReference type="GO" id="GO:0006506">
    <property type="term" value="P:GPI anchor biosynthetic process"/>
    <property type="evidence" value="ECO:0007669"/>
    <property type="project" value="TreeGrafter"/>
</dbReference>
<proteinExistence type="inferred from homology"/>
<keyword evidence="6 8" id="KW-1133">Transmembrane helix</keyword>
<dbReference type="PANTHER" id="PTHR22760">
    <property type="entry name" value="GLYCOSYLTRANSFERASE"/>
    <property type="match status" value="1"/>
</dbReference>
<dbReference type="OrthoDB" id="416834at2759"/>
<reference evidence="10" key="1">
    <citation type="submission" date="2025-08" db="UniProtKB">
        <authorList>
            <consortium name="RefSeq"/>
        </authorList>
    </citation>
    <scope>IDENTIFICATION</scope>
    <source>
        <tissue evidence="10">Silk gland</tissue>
    </source>
</reference>
<dbReference type="PANTHER" id="PTHR22760:SF4">
    <property type="entry name" value="GPI MANNOSYLTRANSFERASE 3"/>
    <property type="match status" value="1"/>
</dbReference>
<keyword evidence="9" id="KW-1185">Reference proteome</keyword>
<dbReference type="EC" id="2.4.1.-" evidence="8"/>
<feature type="transmembrane region" description="Helical" evidence="8">
    <location>
        <begin position="114"/>
        <end position="130"/>
    </location>
</feature>
<evidence type="ECO:0000313" key="9">
    <source>
        <dbReference type="Proteomes" id="UP000504629"/>
    </source>
</evidence>
<organism evidence="9 10">
    <name type="scientific">Bombyx mandarina</name>
    <name type="common">Wild silk moth</name>
    <name type="synonym">Wild silkworm</name>
    <dbReference type="NCBI Taxonomy" id="7092"/>
    <lineage>
        <taxon>Eukaryota</taxon>
        <taxon>Metazoa</taxon>
        <taxon>Ecdysozoa</taxon>
        <taxon>Arthropoda</taxon>
        <taxon>Hexapoda</taxon>
        <taxon>Insecta</taxon>
        <taxon>Pterygota</taxon>
        <taxon>Neoptera</taxon>
        <taxon>Endopterygota</taxon>
        <taxon>Lepidoptera</taxon>
        <taxon>Glossata</taxon>
        <taxon>Ditrysia</taxon>
        <taxon>Bombycoidea</taxon>
        <taxon>Bombycidae</taxon>
        <taxon>Bombycinae</taxon>
        <taxon>Bombyx</taxon>
    </lineage>
</organism>
<evidence type="ECO:0000256" key="8">
    <source>
        <dbReference type="RuleBase" id="RU363075"/>
    </source>
</evidence>
<dbReference type="GO" id="GO:0005789">
    <property type="term" value="C:endoplasmic reticulum membrane"/>
    <property type="evidence" value="ECO:0007669"/>
    <property type="project" value="UniProtKB-SubCell"/>
</dbReference>
<keyword evidence="5 8" id="KW-0256">Endoplasmic reticulum</keyword>
<dbReference type="Proteomes" id="UP000504629">
    <property type="component" value="Unplaced"/>
</dbReference>
<dbReference type="RefSeq" id="XP_028028265.1">
    <property type="nucleotide sequence ID" value="XM_028172464.1"/>
</dbReference>
<protein>
    <recommendedName>
        <fullName evidence="8">Mannosyltransferase</fullName>
        <ecNumber evidence="8">2.4.1.-</ecNumber>
    </recommendedName>
</protein>
<feature type="transmembrane region" description="Helical" evidence="8">
    <location>
        <begin position="316"/>
        <end position="335"/>
    </location>
</feature>
<dbReference type="GeneID" id="114241605"/>
<sequence length="506" mass="57965">MVLAKGLRPVQVVSFILFVRILSVFLVRTWYVPDEYWQTLEVAHKQVFHYGELTWEWQRGIRSYLFPSVVAVLYSILKVTGLDHPEAVILLPRILQAILSTVADYSFYKWTGGRKWALFLILTSWFWFYTSGRTLLQTTETALVAIALSVFPFKSGKLGYYDKENTSWIWLAVIAVFLRPTSAPLWAVLTIYNLLTTNQSKLQLLLRSYLPIGLIAGSALVGLDTYFYGRVVITPWEFFKFNVLYDIASFYGKHPWHWYLSQGLPAVLGVNTVPVLWAAVNIVRRPRENKTGALLLFAAALHIALYSFISHKEFRFVLPLLPILLYLAQDAIVPWSRKAKRWQLYVVAACMVVGNAVPAAYFGAVHQRGALDVMPLLRDAASTNRSSIAFLMPCHSTPLYSHIHKNITTRYLHCEPPFNKPGETYESEAFFNNPLRWWRNEYSSRQTPTLVVLFDTLKGRVENILSGYRLLHEIPHTQFPEGEVGENVLVYQKIESQPKPPADEVV</sequence>
<keyword evidence="4 8" id="KW-0812">Transmembrane</keyword>
<gene>
    <name evidence="10" type="primary">LOC114241605</name>
</gene>
<evidence type="ECO:0000256" key="4">
    <source>
        <dbReference type="ARBA" id="ARBA00022692"/>
    </source>
</evidence>
<comment type="subcellular location">
    <subcellularLocation>
        <location evidence="1 8">Endoplasmic reticulum membrane</location>
        <topology evidence="1 8">Multi-pass membrane protein</topology>
    </subcellularLocation>
</comment>
<evidence type="ECO:0000256" key="1">
    <source>
        <dbReference type="ARBA" id="ARBA00004477"/>
    </source>
</evidence>
<evidence type="ECO:0000256" key="2">
    <source>
        <dbReference type="ARBA" id="ARBA00022676"/>
    </source>
</evidence>
<name>A0A6J2JFB8_BOMMA</name>
<evidence type="ECO:0000256" key="5">
    <source>
        <dbReference type="ARBA" id="ARBA00022824"/>
    </source>
</evidence>
<feature type="transmembrane region" description="Helical" evidence="8">
    <location>
        <begin position="167"/>
        <end position="192"/>
    </location>
</feature>
<keyword evidence="3" id="KW-0808">Transferase</keyword>
<feature type="transmembrane region" description="Helical" evidence="8">
    <location>
        <begin position="342"/>
        <end position="364"/>
    </location>
</feature>
<dbReference type="AlphaFoldDB" id="A0A6J2JFB8"/>